<gene>
    <name evidence="4" type="ORF">AYY18_07690</name>
</gene>
<dbReference type="InterPro" id="IPR003423">
    <property type="entry name" value="OMP_efflux"/>
</dbReference>
<evidence type="ECO:0000256" key="2">
    <source>
        <dbReference type="ARBA" id="ARBA00007613"/>
    </source>
</evidence>
<comment type="function">
    <text evidence="3">CyaE is necessary for transport of calmodulin-sensitive adenylate cyclase-hemolysin (cyclolysin).</text>
</comment>
<organism evidence="4 5">
    <name type="scientific">Morganella psychrotolerans</name>
    <dbReference type="NCBI Taxonomy" id="368603"/>
    <lineage>
        <taxon>Bacteria</taxon>
        <taxon>Pseudomonadati</taxon>
        <taxon>Pseudomonadota</taxon>
        <taxon>Gammaproteobacteria</taxon>
        <taxon>Enterobacterales</taxon>
        <taxon>Morganellaceae</taxon>
        <taxon>Morganella</taxon>
    </lineage>
</organism>
<keyword evidence="3" id="KW-0354">Hemolysis</keyword>
<dbReference type="InterPro" id="IPR028351">
    <property type="entry name" value="CyaE"/>
</dbReference>
<proteinExistence type="inferred from homology"/>
<dbReference type="GO" id="GO:0009279">
    <property type="term" value="C:cell outer membrane"/>
    <property type="evidence" value="ECO:0007669"/>
    <property type="project" value="UniProtKB-SubCell"/>
</dbReference>
<dbReference type="InterPro" id="IPR010131">
    <property type="entry name" value="MdtP/NodT-like"/>
</dbReference>
<dbReference type="SUPFAM" id="SSF56954">
    <property type="entry name" value="Outer membrane efflux proteins (OEP)"/>
    <property type="match status" value="1"/>
</dbReference>
<evidence type="ECO:0000256" key="1">
    <source>
        <dbReference type="ARBA" id="ARBA00004459"/>
    </source>
</evidence>
<keyword evidence="3" id="KW-0204">Cytolysis</keyword>
<dbReference type="Proteomes" id="UP000092377">
    <property type="component" value="Unassembled WGS sequence"/>
</dbReference>
<comment type="caution">
    <text evidence="4">The sequence shown here is derived from an EMBL/GenBank/DDBJ whole genome shotgun (WGS) entry which is preliminary data.</text>
</comment>
<name>A0A1B8HB97_9GAMM</name>
<keyword evidence="5" id="KW-1185">Reference proteome</keyword>
<sequence length="500" mass="53522">MSWLRLRIGKSECRIAAVISLLMTLNGCVTDSVDRAPASPSAQWYGQEQTVAAGQVHLSLSAPAEVAGPEIDALHTYRLPELINMAQLNNPDTRIAWQQARQAAMAVGLTESVFLPIITASVVGGYQHSRTPLSHSIGDRNNLQTNSHEVVPAVVLQWLLFDFGQRQAIMKAAEQTSLAANMVFNGSHQKIIFDVMRTYYQYGAAGARRVNTDEMLRNSMKILAATEARRNQGVATTVELAQVRQLVAQAELNQVVAGNAERDAAQWLYAALGIPADSRIKVDFSAFNIDLKPVNPPSQKVIEQALSQRPDVLASYALAKAAKEGISAAEADYLPKIYLGGSLATGHGRFDIQGLPSIGQQTSSSNILIGVTLPLYDGGMRDIRVQEARSRADSADETFKKTRDAAAREIVVAGDALQSAIASGKAAAHLVETAEVTYDAALDVYKYGVGTVTVANEAANNLLAAQQANTDARTAVLVAAANLAFVMGDITRSDTLPGPQ</sequence>
<comment type="subcellular location">
    <subcellularLocation>
        <location evidence="1">Cell outer membrane</location>
        <topology evidence="1">Lipid-anchor</topology>
    </subcellularLocation>
    <subcellularLocation>
        <location evidence="3">Cell outer membrane</location>
        <topology evidence="3">Peripheral membrane protein</topology>
    </subcellularLocation>
</comment>
<dbReference type="Gene3D" id="1.20.1600.10">
    <property type="entry name" value="Outer membrane efflux proteins (OEP)"/>
    <property type="match status" value="1"/>
</dbReference>
<dbReference type="RefSeq" id="WP_067404038.1">
    <property type="nucleotide sequence ID" value="NZ_LZEY01000034.1"/>
</dbReference>
<comment type="similarity">
    <text evidence="2 3">Belongs to the outer membrane factor (OMF) (TC 1.B.17) family.</text>
</comment>
<dbReference type="PIRSF" id="PIRSF001892">
    <property type="entry name" value="CyaE"/>
    <property type="match status" value="1"/>
</dbReference>
<keyword evidence="3" id="KW-0472">Membrane</keyword>
<evidence type="ECO:0000256" key="3">
    <source>
        <dbReference type="PIRNR" id="PIRNR001892"/>
    </source>
</evidence>
<keyword evidence="3" id="KW-0813">Transport</keyword>
<protein>
    <recommendedName>
        <fullName evidence="3">Protein CyaE</fullName>
    </recommendedName>
</protein>
<dbReference type="PANTHER" id="PTHR30203">
    <property type="entry name" value="OUTER MEMBRANE CATION EFFLUX PROTEIN"/>
    <property type="match status" value="1"/>
</dbReference>
<dbReference type="EMBL" id="LZEY01000034">
    <property type="protein sequence ID" value="OBU06351.1"/>
    <property type="molecule type" value="Genomic_DNA"/>
</dbReference>
<accession>A0A1B8HB97</accession>
<evidence type="ECO:0000313" key="4">
    <source>
        <dbReference type="EMBL" id="OBU06351.1"/>
    </source>
</evidence>
<keyword evidence="3" id="KW-0998">Cell outer membrane</keyword>
<dbReference type="GO" id="GO:0031640">
    <property type="term" value="P:killing of cells of another organism"/>
    <property type="evidence" value="ECO:0007669"/>
    <property type="project" value="UniProtKB-KW"/>
</dbReference>
<reference evidence="5" key="1">
    <citation type="submission" date="2016-06" db="EMBL/GenBank/DDBJ databases">
        <authorList>
            <person name="Butler K."/>
        </authorList>
    </citation>
    <scope>NUCLEOTIDE SEQUENCE [LARGE SCALE GENOMIC DNA]</scope>
    <source>
        <strain evidence="5">GCSL-Mp20</strain>
    </source>
</reference>
<evidence type="ECO:0000313" key="5">
    <source>
        <dbReference type="Proteomes" id="UP000092377"/>
    </source>
</evidence>
<dbReference type="Pfam" id="PF02321">
    <property type="entry name" value="OEP"/>
    <property type="match status" value="2"/>
</dbReference>
<dbReference type="AlphaFoldDB" id="A0A1B8HB97"/>
<dbReference type="PANTHER" id="PTHR30203:SF29">
    <property type="entry name" value="PROTEIN CYAE"/>
    <property type="match status" value="1"/>
</dbReference>
<dbReference type="GO" id="GO:0015562">
    <property type="term" value="F:efflux transmembrane transporter activity"/>
    <property type="evidence" value="ECO:0007669"/>
    <property type="project" value="InterPro"/>
</dbReference>